<sequence>MAVTIAGRDFRIDQIVCRNPVSNSPYGYYICHDDADVHCISMSKSMFCSGVLQFELVYRRSAEYRNLWMEQKVYCRGRCVHVSQTAITLLPISEDVVATEVVSNAVLFDKTSNDPVTIEIKIRHQDSVVCKVRFFLLDDS</sequence>
<comment type="caution">
    <text evidence="1">The sequence shown here is derived from an EMBL/GenBank/DDBJ whole genome shotgun (WGS) entry which is preliminary data.</text>
</comment>
<evidence type="ECO:0000313" key="2">
    <source>
        <dbReference type="Proteomes" id="UP001168821"/>
    </source>
</evidence>
<organism evidence="1 2">
    <name type="scientific">Zophobas morio</name>
    <dbReference type="NCBI Taxonomy" id="2755281"/>
    <lineage>
        <taxon>Eukaryota</taxon>
        <taxon>Metazoa</taxon>
        <taxon>Ecdysozoa</taxon>
        <taxon>Arthropoda</taxon>
        <taxon>Hexapoda</taxon>
        <taxon>Insecta</taxon>
        <taxon>Pterygota</taxon>
        <taxon>Neoptera</taxon>
        <taxon>Endopterygota</taxon>
        <taxon>Coleoptera</taxon>
        <taxon>Polyphaga</taxon>
        <taxon>Cucujiformia</taxon>
        <taxon>Tenebrionidae</taxon>
        <taxon>Zophobas</taxon>
    </lineage>
</organism>
<dbReference type="AlphaFoldDB" id="A0AA38MH65"/>
<keyword evidence="2" id="KW-1185">Reference proteome</keyword>
<dbReference type="Proteomes" id="UP001168821">
    <property type="component" value="Unassembled WGS sequence"/>
</dbReference>
<evidence type="ECO:0000313" key="1">
    <source>
        <dbReference type="EMBL" id="KAJ3657020.1"/>
    </source>
</evidence>
<dbReference type="EMBL" id="JALNTZ010000004">
    <property type="protein sequence ID" value="KAJ3657020.1"/>
    <property type="molecule type" value="Genomic_DNA"/>
</dbReference>
<gene>
    <name evidence="1" type="ORF">Zmor_016055</name>
</gene>
<proteinExistence type="predicted"/>
<accession>A0AA38MH65</accession>
<reference evidence="1" key="1">
    <citation type="journal article" date="2023" name="G3 (Bethesda)">
        <title>Whole genome assemblies of Zophobas morio and Tenebrio molitor.</title>
        <authorList>
            <person name="Kaur S."/>
            <person name="Stinson S.A."/>
            <person name="diCenzo G.C."/>
        </authorList>
    </citation>
    <scope>NUCLEOTIDE SEQUENCE</scope>
    <source>
        <strain evidence="1">QUZm001</strain>
    </source>
</reference>
<protein>
    <submittedName>
        <fullName evidence="1">Uncharacterized protein</fullName>
    </submittedName>
</protein>
<name>A0AA38MH65_9CUCU</name>